<dbReference type="EMBL" id="JAWDGP010003693">
    <property type="protein sequence ID" value="KAK3771637.1"/>
    <property type="molecule type" value="Genomic_DNA"/>
</dbReference>
<feature type="compositionally biased region" description="Low complexity" evidence="5">
    <location>
        <begin position="887"/>
        <end position="898"/>
    </location>
</feature>
<dbReference type="InterPro" id="IPR037145">
    <property type="entry name" value="SARA_Smad-bd_sf"/>
</dbReference>
<feature type="region of interest" description="Disordered" evidence="5">
    <location>
        <begin position="675"/>
        <end position="775"/>
    </location>
</feature>
<dbReference type="FunFam" id="3.30.40.10:FF:000084">
    <property type="entry name" value="Zinc finger, FYVE domain-containing 9b"/>
    <property type="match status" value="1"/>
</dbReference>
<dbReference type="Gene3D" id="3.30.40.10">
    <property type="entry name" value="Zinc/RING finger domain, C3HC4 (zinc finger)"/>
    <property type="match status" value="1"/>
</dbReference>
<evidence type="ECO:0000256" key="1">
    <source>
        <dbReference type="ARBA" id="ARBA00022723"/>
    </source>
</evidence>
<dbReference type="SMART" id="SM01421">
    <property type="entry name" value="DUF3480"/>
    <property type="match status" value="1"/>
</dbReference>
<dbReference type="InterPro" id="IPR013083">
    <property type="entry name" value="Znf_RING/FYVE/PHD"/>
</dbReference>
<feature type="region of interest" description="Disordered" evidence="5">
    <location>
        <begin position="887"/>
        <end position="997"/>
    </location>
</feature>
<dbReference type="PANTHER" id="PTHR46319">
    <property type="entry name" value="ZINC FINGER FYVE DOMAIN-CONTAINING PROTEIN"/>
    <property type="match status" value="1"/>
</dbReference>
<keyword evidence="3" id="KW-0862">Zinc</keyword>
<keyword evidence="1" id="KW-0479">Metal-binding</keyword>
<feature type="region of interest" description="Disordered" evidence="5">
    <location>
        <begin position="554"/>
        <end position="607"/>
    </location>
</feature>
<dbReference type="GO" id="GO:0008270">
    <property type="term" value="F:zinc ion binding"/>
    <property type="evidence" value="ECO:0007669"/>
    <property type="project" value="UniProtKB-KW"/>
</dbReference>
<dbReference type="InterPro" id="IPR022557">
    <property type="entry name" value="SARA-like_C"/>
</dbReference>
<dbReference type="InterPro" id="IPR000306">
    <property type="entry name" value="Znf_FYVE"/>
</dbReference>
<dbReference type="GO" id="GO:0031901">
    <property type="term" value="C:early endosome membrane"/>
    <property type="evidence" value="ECO:0007669"/>
    <property type="project" value="TreeGrafter"/>
</dbReference>
<keyword evidence="8" id="KW-1185">Reference proteome</keyword>
<dbReference type="Pfam" id="PF11979">
    <property type="entry name" value="SARA_C"/>
    <property type="match status" value="1"/>
</dbReference>
<evidence type="ECO:0000256" key="3">
    <source>
        <dbReference type="ARBA" id="ARBA00022833"/>
    </source>
</evidence>
<evidence type="ECO:0000313" key="7">
    <source>
        <dbReference type="EMBL" id="KAK3771637.1"/>
    </source>
</evidence>
<keyword evidence="2 4" id="KW-0863">Zinc-finger</keyword>
<dbReference type="InterPro" id="IPR011011">
    <property type="entry name" value="Znf_FYVE_PHD"/>
</dbReference>
<feature type="compositionally biased region" description="Basic residues" evidence="5">
    <location>
        <begin position="964"/>
        <end position="976"/>
    </location>
</feature>
<dbReference type="Gene3D" id="4.10.720.10">
    <property type="entry name" value="Smad anchor for receptor activation, Smad-binding domain"/>
    <property type="match status" value="1"/>
</dbReference>
<dbReference type="SMART" id="SM00064">
    <property type="entry name" value="FYVE"/>
    <property type="match status" value="1"/>
</dbReference>
<comment type="caution">
    <text evidence="7">The sequence shown here is derived from an EMBL/GenBank/DDBJ whole genome shotgun (WGS) entry which is preliminary data.</text>
</comment>
<sequence>MDFVDLDRVLDEFEEEEKQALTIVPGRELKPSGYIEFLEKHQENDWQQINSGGPFSSSSGYTLERKAQKGPVSVSYDEPYESSSSKLSTIADKNTDKISFNSLEQSLDNKKLSYQSEIVTSLTRVSSNGDHIGTVYKSLNGYDRKGIVNRSERKGTIACQAMEVQTDALSPASEEELMSSPFPKTDIIVDGHGDTSVSYSESSADAGDHNHSPIYASMDHETILSASGPGPEDLSSLQGFVGETESQSVMPNLTQSIIQEKNDYTSLASNIGASEHIMSADNVVGFDNSTENDLNEDEVNMYLEEFEAVEESSDFSTLCYSAPNTSANFQTTYNTSEFQGLQNVSLSGMERSLADELQEAQPNFDDSTSTTEQSESLPKKFCPDPSIFKRQVVCVNQDSDIGADLTVKPNTQEVSGSCISRSNQEARQDIEVTSGNVFNSVLEGKMEMENVNDENQGQLHKGRFSADNTAVFNTVMDGKMEIESILDDKKRQQSLNTRNNIGEKLLQGKMEIEDILDDAINYQQENVKHDLNQRDIKALPPGTVEHTKLQPRFSNGCDKSLEQTSSEQGVQSLSPVYSSTERKEPGSPMLGVGARPKDPSAIKKNRPNSLLGLSKVNLDFPAVAKEVTDLDSTNRQSNLQSPTNFPDVAPQFYQPPESYINKKSQTLSVEPQVVDDAKQRQNPDSHLSFGGQKSMGPVIHDFTRTNNEEEVLSPSEQYPEDPYASSPPENLESGNQSGGSRMKRPTSLDLPHRPGFEVGSPEGEEAGQMNDQSSISSNGIHLEQEDAGAVGQTQNLTQTYSPDYSVLEMSGLGYEAPVWIPDSDAPACMLCQAKFTMWKRRHHCRACGKVLCSTCCSQKALLPFLDNKEARVCIECHMQLAQELRAGPGSNSPNPNNPTEYCSKVPPSQQASGNANPPVVMVPTGVLKTSGSQKKPGEQKQVIFSDGIRPGGDLTELDGPDQTRRRRSARAGRKSATHSTAQPRNEPVTPKTKEESLLRSPCLVPEAGLPPLYIITGESGVIETDEVLNQIDYTSDYKSEDGPLISYAVNKNLSVSVKIIYMDCCVTRWCWCFVSRGMNTAGQAELVVLLELTSEELGKESGLLPPNDMFWHFQAVYTDALKGNFVCDMGHTIFNQTFLGSRDHGGFLYVQPTFQCMTKLPLPECPYLFGVLLQKWEVPWAKVFPIRLMLRLGAEFRYYPCPLVSVRNRKPVFLEIGHTIINLLADFRNYQYMLTQIRGATIHMENKKTVISFPKNRYNDVMKVVRNSNEHVMALGSSFSTEADSHLVCIQSEDGNYQTQAINIQNKPRLVTGASFVVFNGALKASTGLRAKSSIVEDGLMIQVLPETLASLKQALVDMTGFTIQCGPADIDVPEESVEVRWVENDKGFNIGVKSYLDNTPLEGVESVSVKCPMDILGMGDGNEGLAIRWTRVYFLQHDESGTSHFDPMDLSRLTEDVAQASCLALSKHLGQLKQEAQVQLGLRVNLTRDAVGYEMGSKGKPLPAAMVSDLDTFLVPIVHQASEEEIIMELVFNIVD</sequence>
<dbReference type="Gene3D" id="3.30.500.40">
    <property type="match status" value="1"/>
</dbReference>
<dbReference type="Pfam" id="PF11409">
    <property type="entry name" value="SARA"/>
    <property type="match status" value="1"/>
</dbReference>
<dbReference type="Proteomes" id="UP001283361">
    <property type="component" value="Unassembled WGS sequence"/>
</dbReference>
<name>A0AAE0ZM11_9GAST</name>
<evidence type="ECO:0000256" key="5">
    <source>
        <dbReference type="SAM" id="MobiDB-lite"/>
    </source>
</evidence>
<protein>
    <recommendedName>
        <fullName evidence="6">FYVE-type domain-containing protein</fullName>
    </recommendedName>
</protein>
<evidence type="ECO:0000256" key="2">
    <source>
        <dbReference type="ARBA" id="ARBA00022771"/>
    </source>
</evidence>
<evidence type="ECO:0000256" key="4">
    <source>
        <dbReference type="PROSITE-ProRule" id="PRU00091"/>
    </source>
</evidence>
<evidence type="ECO:0000259" key="6">
    <source>
        <dbReference type="PROSITE" id="PS50178"/>
    </source>
</evidence>
<evidence type="ECO:0000313" key="8">
    <source>
        <dbReference type="Proteomes" id="UP001283361"/>
    </source>
</evidence>
<feature type="compositionally biased region" description="Polar residues" evidence="5">
    <location>
        <begin position="906"/>
        <end position="915"/>
    </location>
</feature>
<dbReference type="GO" id="GO:0016197">
    <property type="term" value="P:endosomal transport"/>
    <property type="evidence" value="ECO:0007669"/>
    <property type="project" value="TreeGrafter"/>
</dbReference>
<dbReference type="InterPro" id="IPR024608">
    <property type="entry name" value="SARA-like_SBD"/>
</dbReference>
<dbReference type="CDD" id="cd15729">
    <property type="entry name" value="FYVE_endofin"/>
    <property type="match status" value="1"/>
</dbReference>
<dbReference type="Pfam" id="PF01363">
    <property type="entry name" value="FYVE"/>
    <property type="match status" value="1"/>
</dbReference>
<feature type="compositionally biased region" description="Polar residues" evidence="5">
    <location>
        <begin position="562"/>
        <end position="579"/>
    </location>
</feature>
<organism evidence="7 8">
    <name type="scientific">Elysia crispata</name>
    <name type="common">lettuce slug</name>
    <dbReference type="NCBI Taxonomy" id="231223"/>
    <lineage>
        <taxon>Eukaryota</taxon>
        <taxon>Metazoa</taxon>
        <taxon>Spiralia</taxon>
        <taxon>Lophotrochozoa</taxon>
        <taxon>Mollusca</taxon>
        <taxon>Gastropoda</taxon>
        <taxon>Heterobranchia</taxon>
        <taxon>Euthyneura</taxon>
        <taxon>Panpulmonata</taxon>
        <taxon>Sacoglossa</taxon>
        <taxon>Placobranchoidea</taxon>
        <taxon>Plakobranchidae</taxon>
        <taxon>Elysia</taxon>
    </lineage>
</organism>
<reference evidence="7" key="1">
    <citation type="journal article" date="2023" name="G3 (Bethesda)">
        <title>A reference genome for the long-term kleptoplast-retaining sea slug Elysia crispata morphotype clarki.</title>
        <authorList>
            <person name="Eastman K.E."/>
            <person name="Pendleton A.L."/>
            <person name="Shaikh M.A."/>
            <person name="Suttiyut T."/>
            <person name="Ogas R."/>
            <person name="Tomko P."/>
            <person name="Gavelis G."/>
            <person name="Widhalm J.R."/>
            <person name="Wisecaver J.H."/>
        </authorList>
    </citation>
    <scope>NUCLEOTIDE SEQUENCE</scope>
    <source>
        <strain evidence="7">ECLA1</strain>
    </source>
</reference>
<dbReference type="PROSITE" id="PS50178">
    <property type="entry name" value="ZF_FYVE"/>
    <property type="match status" value="1"/>
</dbReference>
<dbReference type="InterPro" id="IPR017455">
    <property type="entry name" value="Znf_FYVE-rel"/>
</dbReference>
<dbReference type="PANTHER" id="PTHR46319:SF3">
    <property type="entry name" value="ZINC FINGER FYVE DOMAIN-CONTAINING PROTEIN"/>
    <property type="match status" value="1"/>
</dbReference>
<gene>
    <name evidence="7" type="ORF">RRG08_047893</name>
</gene>
<accession>A0AAE0ZM11</accession>
<proteinExistence type="predicted"/>
<dbReference type="SUPFAM" id="SSF57903">
    <property type="entry name" value="FYVE/PHD zinc finger"/>
    <property type="match status" value="1"/>
</dbReference>
<feature type="domain" description="FYVE-type" evidence="6">
    <location>
        <begin position="822"/>
        <end position="881"/>
    </location>
</feature>
<dbReference type="Gene3D" id="3.30.1360.220">
    <property type="entry name" value="Domain of unknown function (DUF3480), N-terminal subdomain"/>
    <property type="match status" value="2"/>
</dbReference>
<dbReference type="SMART" id="SM01422">
    <property type="entry name" value="SARA"/>
    <property type="match status" value="1"/>
</dbReference>